<gene>
    <name evidence="1" type="ORF">Pint_04860</name>
</gene>
<keyword evidence="2" id="KW-1185">Reference proteome</keyword>
<reference evidence="2" key="1">
    <citation type="journal article" date="2023" name="G3 (Bethesda)">
        <title>Genome assembly and association tests identify interacting loci associated with vigor, precocity, and sex in interspecific pistachio rootstocks.</title>
        <authorList>
            <person name="Palmer W."/>
            <person name="Jacygrad E."/>
            <person name="Sagayaradj S."/>
            <person name="Cavanaugh K."/>
            <person name="Han R."/>
            <person name="Bertier L."/>
            <person name="Beede B."/>
            <person name="Kafkas S."/>
            <person name="Golino D."/>
            <person name="Preece J."/>
            <person name="Michelmore R."/>
        </authorList>
    </citation>
    <scope>NUCLEOTIDE SEQUENCE [LARGE SCALE GENOMIC DNA]</scope>
</reference>
<evidence type="ECO:0000313" key="2">
    <source>
        <dbReference type="Proteomes" id="UP001163603"/>
    </source>
</evidence>
<protein>
    <submittedName>
        <fullName evidence="1">Uncharacterized protein</fullName>
    </submittedName>
</protein>
<comment type="caution">
    <text evidence="1">The sequence shown here is derived from an EMBL/GenBank/DDBJ whole genome shotgun (WGS) entry which is preliminary data.</text>
</comment>
<dbReference type="Proteomes" id="UP001163603">
    <property type="component" value="Chromosome 3"/>
</dbReference>
<name>A0ACC0Z1S9_9ROSI</name>
<proteinExistence type="predicted"/>
<dbReference type="EMBL" id="CM047738">
    <property type="protein sequence ID" value="KAJ0045045.1"/>
    <property type="molecule type" value="Genomic_DNA"/>
</dbReference>
<evidence type="ECO:0000313" key="1">
    <source>
        <dbReference type="EMBL" id="KAJ0045045.1"/>
    </source>
</evidence>
<organism evidence="1 2">
    <name type="scientific">Pistacia integerrima</name>
    <dbReference type="NCBI Taxonomy" id="434235"/>
    <lineage>
        <taxon>Eukaryota</taxon>
        <taxon>Viridiplantae</taxon>
        <taxon>Streptophyta</taxon>
        <taxon>Embryophyta</taxon>
        <taxon>Tracheophyta</taxon>
        <taxon>Spermatophyta</taxon>
        <taxon>Magnoliopsida</taxon>
        <taxon>eudicotyledons</taxon>
        <taxon>Gunneridae</taxon>
        <taxon>Pentapetalae</taxon>
        <taxon>rosids</taxon>
        <taxon>malvids</taxon>
        <taxon>Sapindales</taxon>
        <taxon>Anacardiaceae</taxon>
        <taxon>Pistacia</taxon>
    </lineage>
</organism>
<accession>A0ACC0Z1S9</accession>
<sequence length="89" mass="10097">MNFPLCFLLILLLVSISFSHSSSPTTITELEDYGIQKVRKYSSIQENPSVVEGDDDQVKRKYLHEVHSGPNPISNSLPQRKWKTSLPNP</sequence>